<dbReference type="RefSeq" id="WP_035714935.1">
    <property type="nucleotide sequence ID" value="NZ_CAMIFG010000043.1"/>
</dbReference>
<dbReference type="AlphaFoldDB" id="A0A086XTQ2"/>
<evidence type="ECO:0000313" key="1">
    <source>
        <dbReference type="EMBL" id="KFI25402.1"/>
    </source>
</evidence>
<sequence length="64" mass="7502">MNVQTCDHRGGSCRTNRIEARPIARLRHKDNGRIIGLVYEWNTGETQTAWFGKAERRFVTEELR</sequence>
<proteinExistence type="predicted"/>
<gene>
    <name evidence="1" type="ORF">CN97_08345</name>
</gene>
<dbReference type="OrthoDB" id="7864649at2"/>
<accession>A0A086XTQ2</accession>
<comment type="caution">
    <text evidence="1">The sequence shown here is derived from an EMBL/GenBank/DDBJ whole genome shotgun (WGS) entry which is preliminary data.</text>
</comment>
<name>A0A086XTQ2_9RHOB</name>
<reference evidence="1 2" key="1">
    <citation type="submission" date="2014-03" db="EMBL/GenBank/DDBJ databases">
        <title>Genome of Haematobacter massiliensis CCUG 47968.</title>
        <authorList>
            <person name="Wang D."/>
            <person name="Wang G."/>
        </authorList>
    </citation>
    <scope>NUCLEOTIDE SEQUENCE [LARGE SCALE GENOMIC DNA]</scope>
    <source>
        <strain evidence="1 2">CCUG 47968</strain>
    </source>
</reference>
<dbReference type="EMBL" id="JGYG01000026">
    <property type="protein sequence ID" value="KFI25402.1"/>
    <property type="molecule type" value="Genomic_DNA"/>
</dbReference>
<protein>
    <submittedName>
        <fullName evidence="1">Uncharacterized protein</fullName>
    </submittedName>
</protein>
<dbReference type="Proteomes" id="UP000028826">
    <property type="component" value="Unassembled WGS sequence"/>
</dbReference>
<organism evidence="1 2">
    <name type="scientific">Haematobacter massiliensis</name>
    <dbReference type="NCBI Taxonomy" id="195105"/>
    <lineage>
        <taxon>Bacteria</taxon>
        <taxon>Pseudomonadati</taxon>
        <taxon>Pseudomonadota</taxon>
        <taxon>Alphaproteobacteria</taxon>
        <taxon>Rhodobacterales</taxon>
        <taxon>Paracoccaceae</taxon>
        <taxon>Haematobacter</taxon>
    </lineage>
</organism>
<keyword evidence="2" id="KW-1185">Reference proteome</keyword>
<evidence type="ECO:0000313" key="2">
    <source>
        <dbReference type="Proteomes" id="UP000028826"/>
    </source>
</evidence>